<dbReference type="Gene3D" id="1.20.5.170">
    <property type="match status" value="1"/>
</dbReference>
<dbReference type="GO" id="GO:0003700">
    <property type="term" value="F:DNA-binding transcription factor activity"/>
    <property type="evidence" value="ECO:0007669"/>
    <property type="project" value="InterPro"/>
</dbReference>
<name>A0A914VXE7_9BILA</name>
<dbReference type="WBParaSite" id="PSAMB.scaffold2702size21723.g18809.t1">
    <property type="protein sequence ID" value="PSAMB.scaffold2702size21723.g18809.t1"/>
    <property type="gene ID" value="PSAMB.scaffold2702size21723.g18809"/>
</dbReference>
<feature type="region of interest" description="Disordered" evidence="1">
    <location>
        <begin position="274"/>
        <end position="391"/>
    </location>
</feature>
<feature type="compositionally biased region" description="Polar residues" evidence="1">
    <location>
        <begin position="355"/>
        <end position="375"/>
    </location>
</feature>
<feature type="region of interest" description="Disordered" evidence="1">
    <location>
        <begin position="210"/>
        <end position="233"/>
    </location>
</feature>
<protein>
    <submittedName>
        <fullName evidence="3">BZIP domain-containing protein</fullName>
    </submittedName>
</protein>
<feature type="compositionally biased region" description="Polar residues" evidence="1">
    <location>
        <begin position="210"/>
        <end position="220"/>
    </location>
</feature>
<dbReference type="AlphaFoldDB" id="A0A914VXE7"/>
<evidence type="ECO:0000256" key="1">
    <source>
        <dbReference type="SAM" id="MobiDB-lite"/>
    </source>
</evidence>
<reference evidence="3" key="1">
    <citation type="submission" date="2022-11" db="UniProtKB">
        <authorList>
            <consortium name="WormBaseParasite"/>
        </authorList>
    </citation>
    <scope>IDENTIFICATION</scope>
</reference>
<feature type="compositionally biased region" description="Low complexity" evidence="1">
    <location>
        <begin position="459"/>
        <end position="468"/>
    </location>
</feature>
<proteinExistence type="predicted"/>
<feature type="compositionally biased region" description="Polar residues" evidence="1">
    <location>
        <begin position="322"/>
        <end position="332"/>
    </location>
</feature>
<keyword evidence="2" id="KW-1185">Reference proteome</keyword>
<evidence type="ECO:0000313" key="3">
    <source>
        <dbReference type="WBParaSite" id="PSAMB.scaffold2702size21723.g18809.t1"/>
    </source>
</evidence>
<evidence type="ECO:0000313" key="2">
    <source>
        <dbReference type="Proteomes" id="UP000887566"/>
    </source>
</evidence>
<feature type="compositionally biased region" description="Polar residues" evidence="1">
    <location>
        <begin position="424"/>
        <end position="452"/>
    </location>
</feature>
<feature type="compositionally biased region" description="Polar residues" evidence="1">
    <location>
        <begin position="274"/>
        <end position="297"/>
    </location>
</feature>
<feature type="region of interest" description="Disordered" evidence="1">
    <location>
        <begin position="410"/>
        <end position="506"/>
    </location>
</feature>
<dbReference type="Proteomes" id="UP000887566">
    <property type="component" value="Unplaced"/>
</dbReference>
<dbReference type="SUPFAM" id="SSF57959">
    <property type="entry name" value="Leucine zipper domain"/>
    <property type="match status" value="1"/>
</dbReference>
<feature type="compositionally biased region" description="Basic and acidic residues" evidence="1">
    <location>
        <begin position="477"/>
        <end position="491"/>
    </location>
</feature>
<dbReference type="InterPro" id="IPR046347">
    <property type="entry name" value="bZIP_sf"/>
</dbReference>
<organism evidence="2 3">
    <name type="scientific">Plectus sambesii</name>
    <dbReference type="NCBI Taxonomy" id="2011161"/>
    <lineage>
        <taxon>Eukaryota</taxon>
        <taxon>Metazoa</taxon>
        <taxon>Ecdysozoa</taxon>
        <taxon>Nematoda</taxon>
        <taxon>Chromadorea</taxon>
        <taxon>Plectida</taxon>
        <taxon>Plectina</taxon>
        <taxon>Plectoidea</taxon>
        <taxon>Plectidae</taxon>
        <taxon>Plectus</taxon>
    </lineage>
</organism>
<accession>A0A914VXE7</accession>
<feature type="compositionally biased region" description="Basic residues" evidence="1">
    <location>
        <begin position="492"/>
        <end position="501"/>
    </location>
</feature>
<sequence>MAVRLHFRKKFVTKLDRFLAISEFWCLAWLLRTLNLAPRVRSCLLRRKVGLFWTLARTCHNQFHRRVEVSVQFWPGNEEGGPKKNKEKRRKNIIYVVLTRVKHSFIMNRSLLCFMNDCSDDNFLRIDTSKTAISPGKTMARRNSVTTADCRSTLTTLWSKRCESGCELSSCAKVRFEHPLCICYLPKSARKSQFQSAASSFLHSRARQTTQFHSRATMSSSKDRRAPSYGKNNIGNKVSSLLVPIPRGAFYNPVDQNYAQHVVSFASFSPLTNNPQQNYLPPHSTSGGTVVDGQSSEIADRPDQGYEPLNTPQQWPCHTENSHGQLEQQNGPSLPILNIGPEDFEELNWPFPEIGTNSPNDQSGFAEQYEQQQPVGNGPSVNPLFNPDRADSNKQTWEFLDRLLEESKIDSQSNVGDETIFNEDVSSNMGSTTNSESPTSQTETGSAMSNASVEEMVDSPSTSSGSSSVAQQGDPDAAYRELRKRNNESCKKSRAKKAAKQKKMEEAMKRYKKELKELESQNKALRADVARLKAQKKSKY</sequence>